<dbReference type="PANTHER" id="PTHR43616">
    <property type="entry name" value="GLYCEROL DEHYDROGENASE"/>
    <property type="match status" value="1"/>
</dbReference>
<gene>
    <name evidence="6" type="ordered locus">Dd703_1296</name>
</gene>
<dbReference type="Gene3D" id="1.20.1090.10">
    <property type="entry name" value="Dehydroquinate synthase-like - alpha domain"/>
    <property type="match status" value="1"/>
</dbReference>
<feature type="binding site" evidence="4">
    <location>
        <position position="125"/>
    </location>
    <ligand>
        <name>NAD(+)</name>
        <dbReference type="ChEBI" id="CHEBI:57540"/>
    </ligand>
</feature>
<dbReference type="AlphaFoldDB" id="C6CDI1"/>
<keyword evidence="3" id="KW-0862">Zinc</keyword>
<evidence type="ECO:0000313" key="6">
    <source>
        <dbReference type="EMBL" id="ACS85098.1"/>
    </source>
</evidence>
<dbReference type="Proteomes" id="UP000002734">
    <property type="component" value="Chromosome"/>
</dbReference>
<dbReference type="eggNOG" id="COG0371">
    <property type="taxonomic scope" value="Bacteria"/>
</dbReference>
<evidence type="ECO:0000256" key="3">
    <source>
        <dbReference type="PIRSR" id="PIRSR000112-1"/>
    </source>
</evidence>
<dbReference type="EMBL" id="CP001654">
    <property type="protein sequence ID" value="ACS85098.1"/>
    <property type="molecule type" value="Genomic_DNA"/>
</dbReference>
<feature type="domain" description="Alcohol dehydrogenase iron-type/glycerol dehydrogenase GldA" evidence="5">
    <location>
        <begin position="7"/>
        <end position="153"/>
    </location>
</feature>
<keyword evidence="7" id="KW-1185">Reference proteome</keyword>
<accession>C6CDI1</accession>
<dbReference type="RefSeq" id="WP_012764915.1">
    <property type="nucleotide sequence ID" value="NC_012880.1"/>
</dbReference>
<feature type="binding site" evidence="3">
    <location>
        <position position="271"/>
    </location>
    <ligand>
        <name>glycerol</name>
        <dbReference type="ChEBI" id="CHEBI:17754"/>
    </ligand>
</feature>
<dbReference type="Gene3D" id="3.40.50.1970">
    <property type="match status" value="1"/>
</dbReference>
<dbReference type="GO" id="GO:0046872">
    <property type="term" value="F:metal ion binding"/>
    <property type="evidence" value="ECO:0007669"/>
    <property type="project" value="UniProtKB-KW"/>
</dbReference>
<organism evidence="6 7">
    <name type="scientific">Musicola paradisiaca (strain Ech703)</name>
    <name type="common">Dickeya paradisiaca</name>
    <name type="synonym">Dickeya dadantii</name>
    <dbReference type="NCBI Taxonomy" id="579405"/>
    <lineage>
        <taxon>Bacteria</taxon>
        <taxon>Pseudomonadati</taxon>
        <taxon>Pseudomonadota</taxon>
        <taxon>Gammaproteobacteria</taxon>
        <taxon>Enterobacterales</taxon>
        <taxon>Pectobacteriaceae</taxon>
        <taxon>Musicola</taxon>
    </lineage>
</organism>
<evidence type="ECO:0000256" key="4">
    <source>
        <dbReference type="PIRSR" id="PIRSR000112-3"/>
    </source>
</evidence>
<keyword evidence="2" id="KW-0560">Oxidoreductase</keyword>
<protein>
    <submittedName>
        <fullName evidence="6">Iron-containing alcohol dehydrogenase</fullName>
    </submittedName>
</protein>
<name>C6CDI1_MUSP7</name>
<dbReference type="KEGG" id="dda:Dd703_1296"/>
<dbReference type="Pfam" id="PF00465">
    <property type="entry name" value="Fe-ADH"/>
    <property type="match status" value="1"/>
</dbReference>
<evidence type="ECO:0000256" key="1">
    <source>
        <dbReference type="ARBA" id="ARBA00022723"/>
    </source>
</evidence>
<dbReference type="CDD" id="cd08550">
    <property type="entry name" value="GlyDH-like"/>
    <property type="match status" value="1"/>
</dbReference>
<dbReference type="GO" id="GO:0016614">
    <property type="term" value="F:oxidoreductase activity, acting on CH-OH group of donors"/>
    <property type="evidence" value="ECO:0007669"/>
    <property type="project" value="InterPro"/>
</dbReference>
<feature type="binding site" evidence="3">
    <location>
        <position position="254"/>
    </location>
    <ligand>
        <name>glycerol</name>
        <dbReference type="ChEBI" id="CHEBI:17754"/>
    </ligand>
</feature>
<evidence type="ECO:0000313" key="7">
    <source>
        <dbReference type="Proteomes" id="UP000002734"/>
    </source>
</evidence>
<evidence type="ECO:0000259" key="5">
    <source>
        <dbReference type="Pfam" id="PF00465"/>
    </source>
</evidence>
<dbReference type="SUPFAM" id="SSF56796">
    <property type="entry name" value="Dehydroquinate synthase-like"/>
    <property type="match status" value="1"/>
</dbReference>
<dbReference type="HOGENOM" id="CLU_044754_3_0_6"/>
<comment type="cofactor">
    <cofactor evidence="3">
        <name>Zn(2+)</name>
        <dbReference type="ChEBI" id="CHEBI:29105"/>
    </cofactor>
    <text evidence="3">Binds 1 zinc ion per subunit.</text>
</comment>
<feature type="binding site" evidence="4">
    <location>
        <begin position="93"/>
        <end position="97"/>
    </location>
    <ligand>
        <name>NAD(+)</name>
        <dbReference type="ChEBI" id="CHEBI:57540"/>
    </ligand>
</feature>
<evidence type="ECO:0000256" key="2">
    <source>
        <dbReference type="ARBA" id="ARBA00023002"/>
    </source>
</evidence>
<dbReference type="PIRSF" id="PIRSF000112">
    <property type="entry name" value="Glycerol_dehydrogenase"/>
    <property type="match status" value="1"/>
</dbReference>
<dbReference type="STRING" id="579405.Dd703_1296"/>
<dbReference type="InterPro" id="IPR001670">
    <property type="entry name" value="ADH_Fe/GldA"/>
</dbReference>
<reference evidence="6" key="1">
    <citation type="submission" date="2009-06" db="EMBL/GenBank/DDBJ databases">
        <title>Complete sequence of Dickeya dadantii Ech703.</title>
        <authorList>
            <consortium name="US DOE Joint Genome Institute"/>
            <person name="Lucas S."/>
            <person name="Copeland A."/>
            <person name="Lapidus A."/>
            <person name="Glavina del Rio T."/>
            <person name="Dalin E."/>
            <person name="Tice H."/>
            <person name="Bruce D."/>
            <person name="Goodwin L."/>
            <person name="Pitluck S."/>
            <person name="Chertkov O."/>
            <person name="Brettin T."/>
            <person name="Detter J.C."/>
            <person name="Han C."/>
            <person name="Larimer F."/>
            <person name="Land M."/>
            <person name="Hauser L."/>
            <person name="Kyrpides N."/>
            <person name="Mikhailova N."/>
            <person name="Balakrishnan V."/>
            <person name="Glasner J."/>
            <person name="Perna N.T."/>
        </authorList>
    </citation>
    <scope>NUCLEOTIDE SEQUENCE [LARGE SCALE GENOMIC DNA]</scope>
    <source>
        <strain evidence="6">Ech703</strain>
    </source>
</reference>
<dbReference type="InterPro" id="IPR016205">
    <property type="entry name" value="Glycerol_DH"/>
</dbReference>
<dbReference type="PANTHER" id="PTHR43616:SF3">
    <property type="entry name" value="HYDROXYCARBOXYLATE DEHYDROGENASE A"/>
    <property type="match status" value="1"/>
</dbReference>
<proteinExistence type="predicted"/>
<feature type="binding site" evidence="4">
    <location>
        <position position="131"/>
    </location>
    <ligand>
        <name>NAD(+)</name>
        <dbReference type="ChEBI" id="CHEBI:57540"/>
    </ligand>
</feature>
<keyword evidence="1 3" id="KW-0479">Metal-binding</keyword>
<sequence length="339" mass="36723">MIAIKVPDTYLNQDGIIARVGDYIQPLAHRVLIVTSPRAWQAASEQVTASLERHGLHYRVLFLEGYCTRETVAALHEQALEERAELILGIGGGRVLDTAKAVGNHQASLPVITVPTIAATCAAWSPISVVYSAQGAHLGAITLQRLPVWVLVDSEVIARSPVRYLKAGIVDALAKWYEFQPYLRHGDDALALQIKAQVARLAVDVFDQYGEQALADNQRQRVTPALHKAIDGAIALAGVANSFRDDKPRLGVGHAIHNSLTHLPALQQWLHGEKVGFGLAVQAQLRRYGSPVTPQALGLQETDFATIVAQVKIPADVAARLPFAVDDNALQLALWATLP</sequence>
<keyword evidence="4" id="KW-0520">NAD</keyword>
<feature type="binding site" evidence="3">
    <location>
        <position position="171"/>
    </location>
    <ligand>
        <name>glycerol</name>
        <dbReference type="ChEBI" id="CHEBI:17754"/>
    </ligand>
</feature>